<evidence type="ECO:0000256" key="9">
    <source>
        <dbReference type="SAM" id="MobiDB-lite"/>
    </source>
</evidence>
<keyword evidence="10" id="KW-0812">Transmembrane</keyword>
<dbReference type="PRINTS" id="PR00344">
    <property type="entry name" value="BCTRLSENSOR"/>
</dbReference>
<dbReference type="AlphaFoldDB" id="A0A087CTU3"/>
<organism evidence="12 13">
    <name type="scientific">Bifidobacterium reuteri DSM 23975</name>
    <dbReference type="NCBI Taxonomy" id="1437610"/>
    <lineage>
        <taxon>Bacteria</taxon>
        <taxon>Bacillati</taxon>
        <taxon>Actinomycetota</taxon>
        <taxon>Actinomycetes</taxon>
        <taxon>Bifidobacteriales</taxon>
        <taxon>Bifidobacteriaceae</taxon>
        <taxon>Bifidobacterium</taxon>
    </lineage>
</organism>
<evidence type="ECO:0000256" key="1">
    <source>
        <dbReference type="ARBA" id="ARBA00000085"/>
    </source>
</evidence>
<sequence length="457" mass="50022">MLWYYNLYQCIIPAATCYINVDNRNLLLFNCSLDCSLIIHIVGAPYRNTRVHEDLWKNGLMTQMPVVVLTILTILSIAFVVLVVVMAIGIVTHRVSIASSHEHDDSDDLSDDTRALLAMIPGASIVVDEHDAVVRCSPAAYQLGVVEGDAIIDSEVLKAVRQARRSGGKRQFDVTTNTPERYAGGDRGDGGRVVTRSVTRPNWLKVTVARISDAFVIVLVSDVSEVVRFGHVRDSFITNVSEQLLKPTEALGQLADVLERDDLDHEQLVDDARQVRSSCNKLNHMVSDLLLLIRAQEPITPSSANRLNVMDVLRVTMQRLEPEAQRADVRLNLKGDDALVVNGQADQLDSAVTKLVENAIGYSQEGGIVNVSAVATKDGEHAAIRVIDQGRGIAKQDQSRIFERFYRGSSQTERTADGVGLGLAIVKHVALTHHGDVSVWSAPGQGSTFTLTLPLAH</sequence>
<evidence type="ECO:0000259" key="11">
    <source>
        <dbReference type="PROSITE" id="PS50109"/>
    </source>
</evidence>
<evidence type="ECO:0000256" key="5">
    <source>
        <dbReference type="ARBA" id="ARBA00022679"/>
    </source>
</evidence>
<evidence type="ECO:0000256" key="2">
    <source>
        <dbReference type="ARBA" id="ARBA00004236"/>
    </source>
</evidence>
<dbReference type="Pfam" id="PF02518">
    <property type="entry name" value="HATPase_c"/>
    <property type="match status" value="1"/>
</dbReference>
<dbReference type="InterPro" id="IPR004358">
    <property type="entry name" value="Sig_transdc_His_kin-like_C"/>
</dbReference>
<protein>
    <recommendedName>
        <fullName evidence="8">Sensor-like histidine kinase SenX3</fullName>
        <ecNumber evidence="3">2.7.13.3</ecNumber>
    </recommendedName>
</protein>
<keyword evidence="10" id="KW-0472">Membrane</keyword>
<comment type="caution">
    <text evidence="12">The sequence shown here is derived from an EMBL/GenBank/DDBJ whole genome shotgun (WGS) entry which is preliminary data.</text>
</comment>
<dbReference type="SMART" id="SM00387">
    <property type="entry name" value="HATPase_c"/>
    <property type="match status" value="1"/>
</dbReference>
<evidence type="ECO:0000256" key="10">
    <source>
        <dbReference type="SAM" id="Phobius"/>
    </source>
</evidence>
<comment type="subcellular location">
    <subcellularLocation>
        <location evidence="2">Cell membrane</location>
    </subcellularLocation>
</comment>
<evidence type="ECO:0000313" key="13">
    <source>
        <dbReference type="Proteomes" id="UP000028984"/>
    </source>
</evidence>
<gene>
    <name evidence="12" type="ORF">BREU_1761</name>
</gene>
<feature type="transmembrane region" description="Helical" evidence="10">
    <location>
        <begin position="66"/>
        <end position="91"/>
    </location>
</feature>
<keyword evidence="7" id="KW-0902">Two-component regulatory system</keyword>
<dbReference type="InterPro" id="IPR050351">
    <property type="entry name" value="BphY/WalK/GraS-like"/>
</dbReference>
<dbReference type="GO" id="GO:0005886">
    <property type="term" value="C:plasma membrane"/>
    <property type="evidence" value="ECO:0007669"/>
    <property type="project" value="UniProtKB-SubCell"/>
</dbReference>
<dbReference type="PANTHER" id="PTHR45453">
    <property type="entry name" value="PHOSPHATE REGULON SENSOR PROTEIN PHOR"/>
    <property type="match status" value="1"/>
</dbReference>
<keyword evidence="4" id="KW-0597">Phosphoprotein</keyword>
<evidence type="ECO:0000256" key="7">
    <source>
        <dbReference type="ARBA" id="ARBA00023012"/>
    </source>
</evidence>
<dbReference type="InterPro" id="IPR036890">
    <property type="entry name" value="HATPase_C_sf"/>
</dbReference>
<keyword evidence="6 12" id="KW-0418">Kinase</keyword>
<feature type="domain" description="Histidine kinase" evidence="11">
    <location>
        <begin position="239"/>
        <end position="457"/>
    </location>
</feature>
<dbReference type="FunFam" id="3.30.565.10:FF:000006">
    <property type="entry name" value="Sensor histidine kinase WalK"/>
    <property type="match status" value="1"/>
</dbReference>
<dbReference type="GO" id="GO:0000155">
    <property type="term" value="F:phosphorelay sensor kinase activity"/>
    <property type="evidence" value="ECO:0007669"/>
    <property type="project" value="InterPro"/>
</dbReference>
<dbReference type="Gene3D" id="3.30.565.10">
    <property type="entry name" value="Histidine kinase-like ATPase, C-terminal domain"/>
    <property type="match status" value="1"/>
</dbReference>
<evidence type="ECO:0000256" key="6">
    <source>
        <dbReference type="ARBA" id="ARBA00022777"/>
    </source>
</evidence>
<dbReference type="EMBL" id="JGZK01000004">
    <property type="protein sequence ID" value="KFI86693.1"/>
    <property type="molecule type" value="Genomic_DNA"/>
</dbReference>
<dbReference type="PROSITE" id="PS50109">
    <property type="entry name" value="HIS_KIN"/>
    <property type="match status" value="1"/>
</dbReference>
<dbReference type="InterPro" id="IPR003661">
    <property type="entry name" value="HisK_dim/P_dom"/>
</dbReference>
<dbReference type="InterPro" id="IPR036097">
    <property type="entry name" value="HisK_dim/P_sf"/>
</dbReference>
<evidence type="ECO:0000256" key="4">
    <source>
        <dbReference type="ARBA" id="ARBA00022553"/>
    </source>
</evidence>
<keyword evidence="10" id="KW-1133">Transmembrane helix</keyword>
<dbReference type="Proteomes" id="UP000028984">
    <property type="component" value="Unassembled WGS sequence"/>
</dbReference>
<dbReference type="SUPFAM" id="SSF55874">
    <property type="entry name" value="ATPase domain of HSP90 chaperone/DNA topoisomerase II/histidine kinase"/>
    <property type="match status" value="1"/>
</dbReference>
<dbReference type="InterPro" id="IPR003594">
    <property type="entry name" value="HATPase_dom"/>
</dbReference>
<accession>A0A087CTU3</accession>
<evidence type="ECO:0000313" key="12">
    <source>
        <dbReference type="EMBL" id="KFI86693.1"/>
    </source>
</evidence>
<dbReference type="GO" id="GO:0016036">
    <property type="term" value="P:cellular response to phosphate starvation"/>
    <property type="evidence" value="ECO:0007669"/>
    <property type="project" value="TreeGrafter"/>
</dbReference>
<feature type="region of interest" description="Disordered" evidence="9">
    <location>
        <begin position="169"/>
        <end position="189"/>
    </location>
</feature>
<dbReference type="eggNOG" id="COG5002">
    <property type="taxonomic scope" value="Bacteria"/>
</dbReference>
<dbReference type="InterPro" id="IPR005467">
    <property type="entry name" value="His_kinase_dom"/>
</dbReference>
<dbReference type="GO" id="GO:0004721">
    <property type="term" value="F:phosphoprotein phosphatase activity"/>
    <property type="evidence" value="ECO:0007669"/>
    <property type="project" value="TreeGrafter"/>
</dbReference>
<evidence type="ECO:0000256" key="8">
    <source>
        <dbReference type="ARBA" id="ARBA00039401"/>
    </source>
</evidence>
<name>A0A087CTU3_9BIFI</name>
<keyword evidence="13" id="KW-1185">Reference proteome</keyword>
<keyword evidence="5 12" id="KW-0808">Transferase</keyword>
<dbReference type="EC" id="2.7.13.3" evidence="3"/>
<proteinExistence type="predicted"/>
<dbReference type="STRING" id="1437610.BREU_1761"/>
<dbReference type="SMART" id="SM00388">
    <property type="entry name" value="HisKA"/>
    <property type="match status" value="1"/>
</dbReference>
<reference evidence="12 13" key="1">
    <citation type="submission" date="2014-03" db="EMBL/GenBank/DDBJ databases">
        <title>Genomics of Bifidobacteria.</title>
        <authorList>
            <person name="Ventura M."/>
            <person name="Milani C."/>
            <person name="Lugli G.A."/>
        </authorList>
    </citation>
    <scope>NUCLEOTIDE SEQUENCE [LARGE SCALE GENOMIC DNA]</scope>
    <source>
        <strain evidence="12 13">DSM 23975</strain>
    </source>
</reference>
<comment type="catalytic activity">
    <reaction evidence="1">
        <text>ATP + protein L-histidine = ADP + protein N-phospho-L-histidine.</text>
        <dbReference type="EC" id="2.7.13.3"/>
    </reaction>
</comment>
<dbReference type="CDD" id="cd00075">
    <property type="entry name" value="HATPase"/>
    <property type="match status" value="1"/>
</dbReference>
<evidence type="ECO:0000256" key="3">
    <source>
        <dbReference type="ARBA" id="ARBA00012438"/>
    </source>
</evidence>
<dbReference type="SUPFAM" id="SSF47384">
    <property type="entry name" value="Homodimeric domain of signal transducing histidine kinase"/>
    <property type="match status" value="1"/>
</dbReference>
<dbReference type="PANTHER" id="PTHR45453:SF1">
    <property type="entry name" value="PHOSPHATE REGULON SENSOR PROTEIN PHOR"/>
    <property type="match status" value="1"/>
</dbReference>
<dbReference type="Gene3D" id="1.10.287.130">
    <property type="match status" value="1"/>
</dbReference>